<feature type="region of interest" description="Disordered" evidence="1">
    <location>
        <begin position="90"/>
        <end position="114"/>
    </location>
</feature>
<sequence>MATRSAVSLSESPSLSCFLCQMFSYFSASFSDNGTCNKCSIFVALEARVSEYEARLPAVEKPADSRGPLASAGPPMTLRHRWLPVAVPQQSPRSRGLGLTGGHYVDSIVLDRSP</sequence>
<evidence type="ECO:0000313" key="2">
    <source>
        <dbReference type="EMBL" id="MED6258801.1"/>
    </source>
</evidence>
<gene>
    <name evidence="2" type="ORF">ATANTOWER_012645</name>
</gene>
<name>A0ABU7C768_9TELE</name>
<evidence type="ECO:0000256" key="1">
    <source>
        <dbReference type="SAM" id="MobiDB-lite"/>
    </source>
</evidence>
<evidence type="ECO:0000313" key="3">
    <source>
        <dbReference type="Proteomes" id="UP001345963"/>
    </source>
</evidence>
<comment type="caution">
    <text evidence="2">The sequence shown here is derived from an EMBL/GenBank/DDBJ whole genome shotgun (WGS) entry which is preliminary data.</text>
</comment>
<accession>A0ABU7C768</accession>
<dbReference type="EMBL" id="JAHUTI010081361">
    <property type="protein sequence ID" value="MED6258801.1"/>
    <property type="molecule type" value="Genomic_DNA"/>
</dbReference>
<organism evidence="2 3">
    <name type="scientific">Ataeniobius toweri</name>
    <dbReference type="NCBI Taxonomy" id="208326"/>
    <lineage>
        <taxon>Eukaryota</taxon>
        <taxon>Metazoa</taxon>
        <taxon>Chordata</taxon>
        <taxon>Craniata</taxon>
        <taxon>Vertebrata</taxon>
        <taxon>Euteleostomi</taxon>
        <taxon>Actinopterygii</taxon>
        <taxon>Neopterygii</taxon>
        <taxon>Teleostei</taxon>
        <taxon>Neoteleostei</taxon>
        <taxon>Acanthomorphata</taxon>
        <taxon>Ovalentaria</taxon>
        <taxon>Atherinomorphae</taxon>
        <taxon>Cyprinodontiformes</taxon>
        <taxon>Goodeidae</taxon>
        <taxon>Ataeniobius</taxon>
    </lineage>
</organism>
<keyword evidence="3" id="KW-1185">Reference proteome</keyword>
<proteinExistence type="predicted"/>
<dbReference type="Proteomes" id="UP001345963">
    <property type="component" value="Unassembled WGS sequence"/>
</dbReference>
<reference evidence="2 3" key="1">
    <citation type="submission" date="2021-07" db="EMBL/GenBank/DDBJ databases">
        <authorList>
            <person name="Palmer J.M."/>
        </authorList>
    </citation>
    <scope>NUCLEOTIDE SEQUENCE [LARGE SCALE GENOMIC DNA]</scope>
    <source>
        <strain evidence="2 3">AT_MEX2019</strain>
        <tissue evidence="2">Muscle</tissue>
    </source>
</reference>
<protein>
    <submittedName>
        <fullName evidence="2">Uncharacterized protein</fullName>
    </submittedName>
</protein>